<feature type="compositionally biased region" description="Low complexity" evidence="1">
    <location>
        <begin position="1579"/>
        <end position="1590"/>
    </location>
</feature>
<feature type="compositionally biased region" description="Acidic residues" evidence="1">
    <location>
        <begin position="919"/>
        <end position="928"/>
    </location>
</feature>
<reference evidence="3 4" key="1">
    <citation type="submission" date="2019-08" db="EMBL/GenBank/DDBJ databases">
        <authorList>
            <person name="Alioto T."/>
            <person name="Alioto T."/>
            <person name="Gomez Garrido J."/>
        </authorList>
    </citation>
    <scope>NUCLEOTIDE SEQUENCE [LARGE SCALE GENOMIC DNA]</scope>
</reference>
<feature type="compositionally biased region" description="Polar residues" evidence="1">
    <location>
        <begin position="1755"/>
        <end position="1767"/>
    </location>
</feature>
<dbReference type="EMBL" id="CABPRJ010000022">
    <property type="protein sequence ID" value="VVC25920.1"/>
    <property type="molecule type" value="Genomic_DNA"/>
</dbReference>
<dbReference type="InterPro" id="IPR000253">
    <property type="entry name" value="FHA_dom"/>
</dbReference>
<dbReference type="OrthoDB" id="6288785at2759"/>
<feature type="region of interest" description="Disordered" evidence="1">
    <location>
        <begin position="2217"/>
        <end position="2238"/>
    </location>
</feature>
<dbReference type="GO" id="GO:0007088">
    <property type="term" value="P:regulation of mitotic nuclear division"/>
    <property type="evidence" value="ECO:0007669"/>
    <property type="project" value="TreeGrafter"/>
</dbReference>
<proteinExistence type="predicted"/>
<evidence type="ECO:0000256" key="1">
    <source>
        <dbReference type="SAM" id="MobiDB-lite"/>
    </source>
</evidence>
<dbReference type="InterPro" id="IPR008984">
    <property type="entry name" value="SMAD_FHA_dom_sf"/>
</dbReference>
<dbReference type="SUPFAM" id="SSF49879">
    <property type="entry name" value="SMAD/FHA domain"/>
    <property type="match status" value="1"/>
</dbReference>
<dbReference type="SMART" id="SM00240">
    <property type="entry name" value="FHA"/>
    <property type="match status" value="1"/>
</dbReference>
<dbReference type="Gene3D" id="2.60.200.20">
    <property type="match status" value="1"/>
</dbReference>
<feature type="compositionally biased region" description="Basic and acidic residues" evidence="1">
    <location>
        <begin position="2217"/>
        <end position="2232"/>
    </location>
</feature>
<organism evidence="3 4">
    <name type="scientific">Cinara cedri</name>
    <dbReference type="NCBI Taxonomy" id="506608"/>
    <lineage>
        <taxon>Eukaryota</taxon>
        <taxon>Metazoa</taxon>
        <taxon>Ecdysozoa</taxon>
        <taxon>Arthropoda</taxon>
        <taxon>Hexapoda</taxon>
        <taxon>Insecta</taxon>
        <taxon>Pterygota</taxon>
        <taxon>Neoptera</taxon>
        <taxon>Paraneoptera</taxon>
        <taxon>Hemiptera</taxon>
        <taxon>Sternorrhyncha</taxon>
        <taxon>Aphidomorpha</taxon>
        <taxon>Aphidoidea</taxon>
        <taxon>Aphididae</taxon>
        <taxon>Lachninae</taxon>
        <taxon>Cinara</taxon>
    </lineage>
</organism>
<gene>
    <name evidence="3" type="ORF">CINCED_3A022128</name>
</gene>
<evidence type="ECO:0000259" key="2">
    <source>
        <dbReference type="PROSITE" id="PS50006"/>
    </source>
</evidence>
<feature type="compositionally biased region" description="Polar residues" evidence="1">
    <location>
        <begin position="1269"/>
        <end position="1282"/>
    </location>
</feature>
<evidence type="ECO:0000313" key="3">
    <source>
        <dbReference type="EMBL" id="VVC25920.1"/>
    </source>
</evidence>
<dbReference type="Pfam" id="PF00498">
    <property type="entry name" value="FHA"/>
    <property type="match status" value="1"/>
</dbReference>
<feature type="region of interest" description="Disordered" evidence="1">
    <location>
        <begin position="1561"/>
        <end position="1590"/>
    </location>
</feature>
<feature type="compositionally biased region" description="Polar residues" evidence="1">
    <location>
        <begin position="1358"/>
        <end position="1377"/>
    </location>
</feature>
<feature type="compositionally biased region" description="Low complexity" evidence="1">
    <location>
        <begin position="2067"/>
        <end position="2079"/>
    </location>
</feature>
<dbReference type="GO" id="GO:0051983">
    <property type="term" value="P:regulation of chromosome segregation"/>
    <property type="evidence" value="ECO:0007669"/>
    <property type="project" value="TreeGrafter"/>
</dbReference>
<feature type="region of interest" description="Disordered" evidence="1">
    <location>
        <begin position="829"/>
        <end position="856"/>
    </location>
</feature>
<dbReference type="PANTHER" id="PTHR21603">
    <property type="entry name" value="ANTIGEN KI-67-LIKE PROTEIN"/>
    <property type="match status" value="1"/>
</dbReference>
<protein>
    <submittedName>
        <fullName evidence="3">SMAD/FHA domain,Forkhead-associated (FHA) domain</fullName>
    </submittedName>
</protein>
<feature type="region of interest" description="Disordered" evidence="1">
    <location>
        <begin position="1269"/>
        <end position="1288"/>
    </location>
</feature>
<dbReference type="PANTHER" id="PTHR21603:SF18">
    <property type="entry name" value="ANTIGEN KI-67-LIKE PROTEIN"/>
    <property type="match status" value="1"/>
</dbReference>
<feature type="domain" description="FHA" evidence="2">
    <location>
        <begin position="36"/>
        <end position="85"/>
    </location>
</feature>
<feature type="region of interest" description="Disordered" evidence="1">
    <location>
        <begin position="1217"/>
        <end position="1239"/>
    </location>
</feature>
<dbReference type="GO" id="GO:0005694">
    <property type="term" value="C:chromosome"/>
    <property type="evidence" value="ECO:0007669"/>
    <property type="project" value="TreeGrafter"/>
</dbReference>
<feature type="region of interest" description="Disordered" evidence="1">
    <location>
        <begin position="1353"/>
        <end position="1377"/>
    </location>
</feature>
<feature type="region of interest" description="Disordered" evidence="1">
    <location>
        <begin position="1755"/>
        <end position="2015"/>
    </location>
</feature>
<keyword evidence="4" id="KW-1185">Reference proteome</keyword>
<evidence type="ECO:0000313" key="4">
    <source>
        <dbReference type="Proteomes" id="UP000325440"/>
    </source>
</evidence>
<dbReference type="CDD" id="cd22673">
    <property type="entry name" value="FHA_Ki67"/>
    <property type="match status" value="1"/>
</dbReference>
<accession>A0A5E4M1Q7</accession>
<sequence length="2303" mass="258205">MDNNESSETKPYYGFILVKKSNGTVCGSFPVTKKEITFGRDKSCDIRIYLPNVSAQHCSIFYINNKAYIRDTSTCASTTVNGKKIGKSNFFLHQSDEIEICNRKFLWEYFKSQSEILTENKHGLKNDHTSPRISRRVSNLCNLKGSVTPSKNIKKTPSKIFISLNKTPIVEADAHMPISFYDKLKIRLNTSKSTANPQSDNVLIQSNSLVPGVNIPLPLVGKSNFTPRKSWNAFDNISTNSTHIMNELSNKRLNMESTPEYNCSYHYEDENVEFDSPANSIMLNDEHLVDTNTTVVETNNLSNPSEFVNNQVDDNLQSSSVQFNNVLPVSVPEPSSSRRDTYSIDNQSNVAETNTTPVPRRSILKCSTTAKRIKSNSRMVQFARLPNTDSRIKCSKNRFQSGSSFTDTNDKINKNDLSRDSKNLAYSDMEEYDDDLDGVQPLDSSVSSLINSPILDNFNVSKSSTRRSRGNKVINLINSFEKRTNESPKHSIRASDLLSMSANTVHNNSQNNAMQESISSARRVNLEDVFQSEDSLKNDFVNQTKIHEVNKSLNSENNVFNKTNTDEVLNDVLDKDKSNNTIEDEYHFASPLKYPLVNSITLTEHDDLSSSTLNCTKKDKNISEAINISETDTSKFNLSHNIEVDSETSINKHLIISDKVDDIKCSLSTSEINAKQKKDINKVQNCSKTFMQLKDTDRDVSPDKVEISNNLKVLENDHTNTPIVSKLIEKSTDVEKGDLNIKNCVPAIPNILESINTNEDCINVTNNGAREDKGNVNNDAIESILEGNHVIIQNDLKLVDVHKVDKQLVNVTDDTHICTIELIDITDDDDDDDIQSVSGSNEDKTQKNDLQSVDGSHKDCVNVQNNDLESIDVHGNDIQNDSLSVNGLGKESVNIKNNISKSLNVTDDTQTCPIELIDITDDDDDDDIQSVSGSNEDKTQKNDLQSVDGSHKDCVNVQNNNLELIDVHENGILNNVSESGDIHINDMKVQTNTIVYEDDIKQNNDLESVHVQKENIQNNDLESVHVPKENLQNNDLESVHVQKENIQNNDLELVHVPKENLQNNDLESVHVPKENLQNDVQSVSLSDEKTINILNTDLKPLENAKDIKKYRLGKLDDLIFTEEVSDEGSPSLVVRCMSKMYHPNIDHHEVTYSARKNNLLVINGDIKECANKNQIKNIDKLNKSNITCKQNSTSPENLNDSMMNSIEIELRKIHSDGNEDETNIANSMSNANNTRSKSPLNTLVDDLSDSTSITTLATEIIVGSNFSSNVVDLPTKNNSQDSKQNKSEKYANNELNIITIPKNELVYLTRKVVDEENTVSSGNNSNIEEIDETIEKKVQGYFENTLNTSIGKPKYESTPWNCPKNSKADYNSTSVQPNDVADAFDDKCRQRKNSNSSNSSCSSSYSMPEPEVWAQMLRDFNESVRKASITDYKVTIPKSTSRVLFAGKSITCKDDIIINNSTNIKNSNILKTEKQNTLQCSTISSCSPNKTLEISNKYTCGSRYTKNKNKLQNITGGDNCSFNRIDSNCSNDNKQLETKTRNSAAIKRKLSEIPQIQAKKKKSSSLLKVNSTKSKRLPETSSECDTYSSSSKYQSVPKKAKIMTKKKNNTISPSLLATRNLRVRWNESIESSQKNKKIKINVDEETSSSSDTELNSQRFLNVIKTSKRELHKTTTVKNTNKPTIGSKRNNSIIEFNTNKTKITEKSKKNTQSISTRIMRSNSMLIDSFCSKSDKTSPITKKSTKVTKLLPITRSKSNKSIQTKQNFASKPIKSDSSENDAEQSSETSEQVKELSKRKTRNITKAIQINNSSSSKSNEKEKNVETSSVPSQLLKRGCKFAADIHNSNKRNDSSSENDAEQSSETSEQVKELSKRKKSDIHNSNKRNDSSSENDAEQSSETSEQVKELSKRKTRNITKAIQINNSSSSKSNEKEKKVETSSVPLQLRKRGCKLAADIHNSNKRNDSSENEAEENPQTSEQVKELSKRKTRNITKAIQINNSSSSKSNEKEKYVETSSVPLQLRKRGCKLAADIYNSNKRNDSSSENDAEQSSEISEQVRELPKRKTRNIKNIQINNNSSSKSNEKEKNVETSSVSLQLRKRGSKLVANIHNSKRKSDSSSENEAEENPQTSAQIKELSKTKTRNIKKSIETSSVPSQLRKRGCKRAADTQISQPNSKGSKRDESSKVASTTIGHDSYSIQNVSSDLILTRNKAKLTVKQIHDSKKNPKSTKETLCDYSSDDSCSLNRRATTKNESNKNIKVKVNKNIKTTTPKGKKTKSTKHATDLANEYLVNYSPRKLRVREKK</sequence>
<dbReference type="Proteomes" id="UP000325440">
    <property type="component" value="Unassembled WGS sequence"/>
</dbReference>
<feature type="region of interest" description="Disordered" evidence="1">
    <location>
        <begin position="919"/>
        <end position="950"/>
    </location>
</feature>
<feature type="compositionally biased region" description="Polar residues" evidence="1">
    <location>
        <begin position="1223"/>
        <end position="1239"/>
    </location>
</feature>
<dbReference type="GO" id="GO:0005634">
    <property type="term" value="C:nucleus"/>
    <property type="evidence" value="ECO:0007669"/>
    <property type="project" value="TreeGrafter"/>
</dbReference>
<feature type="region of interest" description="Disordered" evidence="1">
    <location>
        <begin position="2033"/>
        <end position="2188"/>
    </location>
</feature>
<name>A0A5E4M1Q7_9HEMI</name>
<dbReference type="PROSITE" id="PS50006">
    <property type="entry name" value="FHA_DOMAIN"/>
    <property type="match status" value="1"/>
</dbReference>
<feature type="compositionally biased region" description="Basic and acidic residues" evidence="1">
    <location>
        <begin position="1877"/>
        <end position="1887"/>
    </location>
</feature>